<feature type="transmembrane region" description="Helical" evidence="1">
    <location>
        <begin position="6"/>
        <end position="38"/>
    </location>
</feature>
<comment type="caution">
    <text evidence="2">The sequence shown here is derived from an EMBL/GenBank/DDBJ whole genome shotgun (WGS) entry which is preliminary data.</text>
</comment>
<protein>
    <recommendedName>
        <fullName evidence="4">DUF454 family protein</fullName>
    </recommendedName>
</protein>
<dbReference type="PANTHER" id="PTHR35813">
    <property type="entry name" value="INNER MEMBRANE PROTEIN YBAN"/>
    <property type="match status" value="1"/>
</dbReference>
<dbReference type="PANTHER" id="PTHR35813:SF1">
    <property type="entry name" value="INNER MEMBRANE PROTEIN YBAN"/>
    <property type="match status" value="1"/>
</dbReference>
<sequence>MITRFLWLMLAIVMFVLSIIGLMLPVIPQVPFILAFLYSMSKFSPRFHQWLLKTRFHQWINHFLRTEKQKVAAKQKEVWYKTLWLKMPFMSKSKS</sequence>
<keyword evidence="1" id="KW-1133">Transmembrane helix</keyword>
<organism evidence="2 3">
    <name type="scientific">Ligilactobacillus ruminis</name>
    <dbReference type="NCBI Taxonomy" id="1623"/>
    <lineage>
        <taxon>Bacteria</taxon>
        <taxon>Bacillati</taxon>
        <taxon>Bacillota</taxon>
        <taxon>Bacilli</taxon>
        <taxon>Lactobacillales</taxon>
        <taxon>Lactobacillaceae</taxon>
        <taxon>Ligilactobacillus</taxon>
    </lineage>
</organism>
<dbReference type="InterPro" id="IPR007401">
    <property type="entry name" value="DUF454"/>
</dbReference>
<evidence type="ECO:0000313" key="3">
    <source>
        <dbReference type="Proteomes" id="UP000182089"/>
    </source>
</evidence>
<proteinExistence type="predicted"/>
<evidence type="ECO:0000313" key="2">
    <source>
        <dbReference type="EMBL" id="SEM76916.1"/>
    </source>
</evidence>
<keyword evidence="1" id="KW-0812">Transmembrane</keyword>
<keyword evidence="1" id="KW-0472">Membrane</keyword>
<dbReference type="EMBL" id="FOCC01000008">
    <property type="protein sequence ID" value="SEM76916.1"/>
    <property type="molecule type" value="Genomic_DNA"/>
</dbReference>
<name>A0ABY1ACA8_9LACO</name>
<dbReference type="Proteomes" id="UP000182089">
    <property type="component" value="Unassembled WGS sequence"/>
</dbReference>
<accession>A0ABY1ACA8</accession>
<evidence type="ECO:0000256" key="1">
    <source>
        <dbReference type="SAM" id="Phobius"/>
    </source>
</evidence>
<gene>
    <name evidence="2" type="ORF">SAMN05216431_10890</name>
</gene>
<evidence type="ECO:0008006" key="4">
    <source>
        <dbReference type="Google" id="ProtNLM"/>
    </source>
</evidence>
<dbReference type="Pfam" id="PF04304">
    <property type="entry name" value="DUF454"/>
    <property type="match status" value="1"/>
</dbReference>
<reference evidence="2 3" key="1">
    <citation type="submission" date="2016-10" db="EMBL/GenBank/DDBJ databases">
        <authorList>
            <person name="Varghese N."/>
            <person name="Submissions S."/>
        </authorList>
    </citation>
    <scope>NUCLEOTIDE SEQUENCE [LARGE SCALE GENOMIC DNA]</scope>
    <source>
        <strain evidence="2 3">WC1T17</strain>
    </source>
</reference>